<comment type="subcellular location">
    <subcellularLocation>
        <location evidence="2 19">Nucleus</location>
    </subcellularLocation>
</comment>
<evidence type="ECO:0000256" key="2">
    <source>
        <dbReference type="ARBA" id="ARBA00004123"/>
    </source>
</evidence>
<evidence type="ECO:0000256" key="1">
    <source>
        <dbReference type="ARBA" id="ARBA00000900"/>
    </source>
</evidence>
<accession>A0A1L9VX13</accession>
<dbReference type="VEuPathDB" id="FungiDB:ASPGLDRAFT_116864"/>
<feature type="region of interest" description="Disordered" evidence="20">
    <location>
        <begin position="107"/>
        <end position="166"/>
    </location>
</feature>
<dbReference type="GO" id="GO:0006281">
    <property type="term" value="P:DNA repair"/>
    <property type="evidence" value="ECO:0007669"/>
    <property type="project" value="UniProtKB-KW"/>
</dbReference>
<dbReference type="Gene3D" id="3.30.40.10">
    <property type="entry name" value="Zinc/RING finger domain, C3HC4 (zinc finger)"/>
    <property type="match status" value="1"/>
</dbReference>
<dbReference type="InterPro" id="IPR001841">
    <property type="entry name" value="Znf_RING"/>
</dbReference>
<dbReference type="EC" id="2.3.2.27" evidence="5 19"/>
<dbReference type="FunFam" id="3.30.40.10:FF:000172">
    <property type="entry name" value="E3 ubiquitin-protein ligase RAD18"/>
    <property type="match status" value="1"/>
</dbReference>
<dbReference type="Proteomes" id="UP000184300">
    <property type="component" value="Unassembled WGS sequence"/>
</dbReference>
<keyword evidence="10 18" id="KW-0863">Zinc-finger</keyword>
<dbReference type="PANTHER" id="PTHR14134:SF2">
    <property type="entry name" value="E3 UBIQUITIN-PROTEIN LIGASE RAD18"/>
    <property type="match status" value="1"/>
</dbReference>
<dbReference type="NCBIfam" id="TIGR00599">
    <property type="entry name" value="rad18"/>
    <property type="match status" value="1"/>
</dbReference>
<dbReference type="PANTHER" id="PTHR14134">
    <property type="entry name" value="E3 UBIQUITIN-PROTEIN LIGASE RAD18"/>
    <property type="match status" value="1"/>
</dbReference>
<name>A0A1L9VX13_ASPGL</name>
<dbReference type="GO" id="GO:0006513">
    <property type="term" value="P:protein monoubiquitination"/>
    <property type="evidence" value="ECO:0007669"/>
    <property type="project" value="InterPro"/>
</dbReference>
<feature type="compositionally biased region" description="Polar residues" evidence="20">
    <location>
        <begin position="143"/>
        <end position="161"/>
    </location>
</feature>
<dbReference type="AlphaFoldDB" id="A0A1L9VX13"/>
<comment type="catalytic activity">
    <reaction evidence="1 19">
        <text>S-ubiquitinyl-[E2 ubiquitin-conjugating enzyme]-L-cysteine + [acceptor protein]-L-lysine = [E2 ubiquitin-conjugating enzyme]-L-cysteine + N(6)-ubiquitinyl-[acceptor protein]-L-lysine.</text>
        <dbReference type="EC" id="2.3.2.27"/>
    </reaction>
</comment>
<evidence type="ECO:0000256" key="8">
    <source>
        <dbReference type="ARBA" id="ARBA00022723"/>
    </source>
</evidence>
<dbReference type="InterPro" id="IPR013083">
    <property type="entry name" value="Znf_RING/FYVE/PHD"/>
</dbReference>
<feature type="region of interest" description="Disordered" evidence="20">
    <location>
        <begin position="427"/>
        <end position="446"/>
    </location>
</feature>
<evidence type="ECO:0000256" key="6">
    <source>
        <dbReference type="ARBA" id="ARBA00015551"/>
    </source>
</evidence>
<keyword evidence="11 19" id="KW-0833">Ubl conjugation pathway</keyword>
<dbReference type="GO" id="GO:0006301">
    <property type="term" value="P:DNA damage tolerance"/>
    <property type="evidence" value="ECO:0007669"/>
    <property type="project" value="InterPro"/>
</dbReference>
<keyword evidence="15 19" id="KW-0539">Nucleus</keyword>
<dbReference type="STRING" id="1160497.A0A1L9VX13"/>
<feature type="compositionally biased region" description="Basic and acidic residues" evidence="20">
    <location>
        <begin position="107"/>
        <end position="119"/>
    </location>
</feature>
<evidence type="ECO:0000256" key="17">
    <source>
        <dbReference type="ARBA" id="ARBA00066140"/>
    </source>
</evidence>
<evidence type="ECO:0000256" key="15">
    <source>
        <dbReference type="ARBA" id="ARBA00023242"/>
    </source>
</evidence>
<evidence type="ECO:0000256" key="12">
    <source>
        <dbReference type="ARBA" id="ARBA00022833"/>
    </source>
</evidence>
<keyword evidence="14 19" id="KW-0234">DNA repair</keyword>
<feature type="compositionally biased region" description="Polar residues" evidence="20">
    <location>
        <begin position="427"/>
        <end position="438"/>
    </location>
</feature>
<evidence type="ECO:0000256" key="7">
    <source>
        <dbReference type="ARBA" id="ARBA00022679"/>
    </source>
</evidence>
<keyword evidence="13 19" id="KW-0238">DNA-binding</keyword>
<proteinExistence type="inferred from homology"/>
<evidence type="ECO:0000256" key="16">
    <source>
        <dbReference type="ARBA" id="ARBA00054102"/>
    </source>
</evidence>
<feature type="region of interest" description="Disordered" evidence="20">
    <location>
        <begin position="226"/>
        <end position="250"/>
    </location>
</feature>
<dbReference type="RefSeq" id="XP_022405134.1">
    <property type="nucleotide sequence ID" value="XM_022539810.1"/>
</dbReference>
<dbReference type="InterPro" id="IPR017907">
    <property type="entry name" value="Znf_RING_CS"/>
</dbReference>
<dbReference type="InterPro" id="IPR003034">
    <property type="entry name" value="SAP_dom"/>
</dbReference>
<protein>
    <recommendedName>
        <fullName evidence="6 19">Postreplication repair E3 ubiquitin-protein ligase RAD18</fullName>
        <ecNumber evidence="5 19">2.3.2.27</ecNumber>
    </recommendedName>
    <alternativeName>
        <fullName evidence="19">RING-type E3 ubiquitin transferase RAD18</fullName>
    </alternativeName>
</protein>
<evidence type="ECO:0000313" key="24">
    <source>
        <dbReference type="Proteomes" id="UP000184300"/>
    </source>
</evidence>
<dbReference type="GeneID" id="34456071"/>
<evidence type="ECO:0000256" key="19">
    <source>
        <dbReference type="RuleBase" id="RU368093"/>
    </source>
</evidence>
<evidence type="ECO:0000256" key="20">
    <source>
        <dbReference type="SAM" id="MobiDB-lite"/>
    </source>
</evidence>
<feature type="domain" description="RING-type" evidence="21">
    <location>
        <begin position="30"/>
        <end position="68"/>
    </location>
</feature>
<comment type="subunit">
    <text evidence="17 19">Interacts with E2 UBC2, forming a complex with ubiquitin ligase activity.</text>
</comment>
<dbReference type="SUPFAM" id="SSF57850">
    <property type="entry name" value="RING/U-box"/>
    <property type="match status" value="1"/>
</dbReference>
<dbReference type="PROSITE" id="PS00518">
    <property type="entry name" value="ZF_RING_1"/>
    <property type="match status" value="1"/>
</dbReference>
<comment type="similarity">
    <text evidence="4 19">Belongs to the RAD18 family.</text>
</comment>
<evidence type="ECO:0000256" key="14">
    <source>
        <dbReference type="ARBA" id="ARBA00023204"/>
    </source>
</evidence>
<dbReference type="PROSITE" id="PS50800">
    <property type="entry name" value="SAP"/>
    <property type="match status" value="1"/>
</dbReference>
<keyword evidence="24" id="KW-1185">Reference proteome</keyword>
<dbReference type="Pfam" id="PF13923">
    <property type="entry name" value="zf-C3HC4_2"/>
    <property type="match status" value="1"/>
</dbReference>
<evidence type="ECO:0000256" key="18">
    <source>
        <dbReference type="PROSITE-ProRule" id="PRU00175"/>
    </source>
</evidence>
<dbReference type="EMBL" id="KV878889">
    <property type="protein sequence ID" value="OJJ88458.1"/>
    <property type="molecule type" value="Genomic_DNA"/>
</dbReference>
<dbReference type="UniPathway" id="UPA00143"/>
<evidence type="ECO:0000256" key="3">
    <source>
        <dbReference type="ARBA" id="ARBA00004906"/>
    </source>
</evidence>
<gene>
    <name evidence="23" type="ORF">ASPGLDRAFT_116864</name>
</gene>
<keyword evidence="12 19" id="KW-0862">Zinc</keyword>
<dbReference type="OrthoDB" id="9049620at2759"/>
<evidence type="ECO:0000259" key="22">
    <source>
        <dbReference type="PROSITE" id="PS50800"/>
    </source>
</evidence>
<evidence type="ECO:0000256" key="9">
    <source>
        <dbReference type="ARBA" id="ARBA00022763"/>
    </source>
</evidence>
<evidence type="ECO:0000256" key="10">
    <source>
        <dbReference type="ARBA" id="ARBA00022771"/>
    </source>
</evidence>
<organism evidence="23 24">
    <name type="scientific">Aspergillus glaucus CBS 516.65</name>
    <dbReference type="NCBI Taxonomy" id="1160497"/>
    <lineage>
        <taxon>Eukaryota</taxon>
        <taxon>Fungi</taxon>
        <taxon>Dikarya</taxon>
        <taxon>Ascomycota</taxon>
        <taxon>Pezizomycotina</taxon>
        <taxon>Eurotiomycetes</taxon>
        <taxon>Eurotiomycetidae</taxon>
        <taxon>Eurotiales</taxon>
        <taxon>Aspergillaceae</taxon>
        <taxon>Aspergillus</taxon>
        <taxon>Aspergillus subgen. Aspergillus</taxon>
    </lineage>
</organism>
<dbReference type="GO" id="GO:0097505">
    <property type="term" value="C:Rad6-Rad18 complex"/>
    <property type="evidence" value="ECO:0007669"/>
    <property type="project" value="TreeGrafter"/>
</dbReference>
<keyword evidence="9 19" id="KW-0227">DNA damage</keyword>
<evidence type="ECO:0000313" key="23">
    <source>
        <dbReference type="EMBL" id="OJJ88458.1"/>
    </source>
</evidence>
<dbReference type="PROSITE" id="PS50089">
    <property type="entry name" value="ZF_RING_2"/>
    <property type="match status" value="1"/>
</dbReference>
<dbReference type="SMART" id="SM00513">
    <property type="entry name" value="SAP"/>
    <property type="match status" value="1"/>
</dbReference>
<evidence type="ECO:0000256" key="5">
    <source>
        <dbReference type="ARBA" id="ARBA00012483"/>
    </source>
</evidence>
<dbReference type="GO" id="GO:0005634">
    <property type="term" value="C:nucleus"/>
    <property type="evidence" value="ECO:0007669"/>
    <property type="project" value="UniProtKB-SubCell"/>
</dbReference>
<dbReference type="GO" id="GO:0061630">
    <property type="term" value="F:ubiquitin protein ligase activity"/>
    <property type="evidence" value="ECO:0007669"/>
    <property type="project" value="UniProtKB-UniRule"/>
</dbReference>
<feature type="region of interest" description="Disordered" evidence="20">
    <location>
        <begin position="367"/>
        <end position="411"/>
    </location>
</feature>
<comment type="function">
    <text evidence="16 19">E3 RING-finger protein, member of the UBC2/RAD6 epistasis group. Associates to the E2 ubiquitin conjugating enzyme UBC2/RAD6 to form the UBC2-RAD18 ubiquitin ligase complex involved in postreplicative repair (PRR) of damaged DNA.</text>
</comment>
<evidence type="ECO:0000259" key="21">
    <source>
        <dbReference type="PROSITE" id="PS50089"/>
    </source>
</evidence>
<sequence>MDTSFDIPDSTDWLDTPLSLLAPLESSLRCQVCKDFFDNPVITSCSHTFCSLCIRRCLSTEGKCPVCRSSDQETKLRRNWIVQELLEAFQNARPSVLELARKARDGALDRRELSDEPASKKRKIEPTEGEEDMSEVGAEGIVTRSQGRQVDNQPQPTTAEQPATVDLVEDSQDEDFAPGTFMGGRCFSDDGLVACPICNRRMKNEAVFPHLEAEACGKDPAPKKMSYGSLQPMSPVARRQTRTTATRKTVNKKPERLPAINYSILKEGVLRKKLKDLGIPNTGPRQLLQRRHTEWMNLWNANCDSKWPKTKWELLRELDAWERTQGGNANPSSHDSTIMDKSFDKAAWSTSHDNDFKHLIANARKKNDAVRGTISQGPVDSNEPETAPNPEREAAPISEQPAEGPCVVGEVPGLGDSQIALLNMNGVENQSQPTQNGYVNLPMGLP</sequence>
<dbReference type="GO" id="GO:0003697">
    <property type="term" value="F:single-stranded DNA binding"/>
    <property type="evidence" value="ECO:0007669"/>
    <property type="project" value="UniProtKB-UniRule"/>
</dbReference>
<keyword evidence="8 19" id="KW-0479">Metal-binding</keyword>
<comment type="pathway">
    <text evidence="3 19">Protein modification; protein ubiquitination.</text>
</comment>
<dbReference type="InterPro" id="IPR004580">
    <property type="entry name" value="Rad18_fungi"/>
</dbReference>
<feature type="domain" description="SAP" evidence="22">
    <location>
        <begin position="262"/>
        <end position="296"/>
    </location>
</feature>
<keyword evidence="7 19" id="KW-0808">Transferase</keyword>
<dbReference type="InterPro" id="IPR039577">
    <property type="entry name" value="Rad18"/>
</dbReference>
<evidence type="ECO:0000256" key="4">
    <source>
        <dbReference type="ARBA" id="ARBA00009506"/>
    </source>
</evidence>
<evidence type="ECO:0000256" key="13">
    <source>
        <dbReference type="ARBA" id="ARBA00023125"/>
    </source>
</evidence>
<dbReference type="GO" id="GO:0008270">
    <property type="term" value="F:zinc ion binding"/>
    <property type="evidence" value="ECO:0007669"/>
    <property type="project" value="UniProtKB-KW"/>
</dbReference>
<reference evidence="24" key="1">
    <citation type="journal article" date="2017" name="Genome Biol.">
        <title>Comparative genomics reveals high biological diversity and specific adaptations in the industrially and medically important fungal genus Aspergillus.</title>
        <authorList>
            <person name="de Vries R.P."/>
            <person name="Riley R."/>
            <person name="Wiebenga A."/>
            <person name="Aguilar-Osorio G."/>
            <person name="Amillis S."/>
            <person name="Uchima C.A."/>
            <person name="Anderluh G."/>
            <person name="Asadollahi M."/>
            <person name="Askin M."/>
            <person name="Barry K."/>
            <person name="Battaglia E."/>
            <person name="Bayram O."/>
            <person name="Benocci T."/>
            <person name="Braus-Stromeyer S.A."/>
            <person name="Caldana C."/>
            <person name="Canovas D."/>
            <person name="Cerqueira G.C."/>
            <person name="Chen F."/>
            <person name="Chen W."/>
            <person name="Choi C."/>
            <person name="Clum A."/>
            <person name="Dos Santos R.A."/>
            <person name="Damasio A.R."/>
            <person name="Diallinas G."/>
            <person name="Emri T."/>
            <person name="Fekete E."/>
            <person name="Flipphi M."/>
            <person name="Freyberg S."/>
            <person name="Gallo A."/>
            <person name="Gournas C."/>
            <person name="Habgood R."/>
            <person name="Hainaut M."/>
            <person name="Harispe M.L."/>
            <person name="Henrissat B."/>
            <person name="Hilden K.S."/>
            <person name="Hope R."/>
            <person name="Hossain A."/>
            <person name="Karabika E."/>
            <person name="Karaffa L."/>
            <person name="Karanyi Z."/>
            <person name="Krasevec N."/>
            <person name="Kuo A."/>
            <person name="Kusch H."/>
            <person name="LaButti K."/>
            <person name="Lagendijk E.L."/>
            <person name="Lapidus A."/>
            <person name="Levasseur A."/>
            <person name="Lindquist E."/>
            <person name="Lipzen A."/>
            <person name="Logrieco A.F."/>
            <person name="MacCabe A."/>
            <person name="Maekelae M.R."/>
            <person name="Malavazi I."/>
            <person name="Melin P."/>
            <person name="Meyer V."/>
            <person name="Mielnichuk N."/>
            <person name="Miskei M."/>
            <person name="Molnar A.P."/>
            <person name="Mule G."/>
            <person name="Ngan C.Y."/>
            <person name="Orejas M."/>
            <person name="Orosz E."/>
            <person name="Ouedraogo J.P."/>
            <person name="Overkamp K.M."/>
            <person name="Park H.-S."/>
            <person name="Perrone G."/>
            <person name="Piumi F."/>
            <person name="Punt P.J."/>
            <person name="Ram A.F."/>
            <person name="Ramon A."/>
            <person name="Rauscher S."/>
            <person name="Record E."/>
            <person name="Riano-Pachon D.M."/>
            <person name="Robert V."/>
            <person name="Roehrig J."/>
            <person name="Ruller R."/>
            <person name="Salamov A."/>
            <person name="Salih N.S."/>
            <person name="Samson R.A."/>
            <person name="Sandor E."/>
            <person name="Sanguinetti M."/>
            <person name="Schuetze T."/>
            <person name="Sepcic K."/>
            <person name="Shelest E."/>
            <person name="Sherlock G."/>
            <person name="Sophianopoulou V."/>
            <person name="Squina F.M."/>
            <person name="Sun H."/>
            <person name="Susca A."/>
            <person name="Todd R.B."/>
            <person name="Tsang A."/>
            <person name="Unkles S.E."/>
            <person name="van de Wiele N."/>
            <person name="van Rossen-Uffink D."/>
            <person name="Oliveira J.V."/>
            <person name="Vesth T.C."/>
            <person name="Visser J."/>
            <person name="Yu J.-H."/>
            <person name="Zhou M."/>
            <person name="Andersen M.R."/>
            <person name="Archer D.B."/>
            <person name="Baker S.E."/>
            <person name="Benoit I."/>
            <person name="Brakhage A.A."/>
            <person name="Braus G.H."/>
            <person name="Fischer R."/>
            <person name="Frisvad J.C."/>
            <person name="Goldman G.H."/>
            <person name="Houbraken J."/>
            <person name="Oakley B."/>
            <person name="Pocsi I."/>
            <person name="Scazzocchio C."/>
            <person name="Seiboth B."/>
            <person name="vanKuyk P.A."/>
            <person name="Wortman J."/>
            <person name="Dyer P.S."/>
            <person name="Grigoriev I.V."/>
        </authorList>
    </citation>
    <scope>NUCLEOTIDE SEQUENCE [LARGE SCALE GENOMIC DNA]</scope>
    <source>
        <strain evidence="24">CBS 516.65</strain>
    </source>
</reference>
<dbReference type="SMART" id="SM00184">
    <property type="entry name" value="RING"/>
    <property type="match status" value="1"/>
</dbReference>
<evidence type="ECO:0000256" key="11">
    <source>
        <dbReference type="ARBA" id="ARBA00022786"/>
    </source>
</evidence>